<evidence type="ECO:0000313" key="16">
    <source>
        <dbReference type="Proteomes" id="UP000184442"/>
    </source>
</evidence>
<gene>
    <name evidence="10" type="primary">rpe</name>
    <name evidence="15" type="ORF">SAMN02745176_02205</name>
</gene>
<comment type="similarity">
    <text evidence="6 10 11">Belongs to the ribulose-phosphate 3-epimerase family.</text>
</comment>
<evidence type="ECO:0000256" key="9">
    <source>
        <dbReference type="ARBA" id="ARBA00023235"/>
    </source>
</evidence>
<evidence type="ECO:0000313" key="15">
    <source>
        <dbReference type="EMBL" id="SHJ04511.1"/>
    </source>
</evidence>
<comment type="catalytic activity">
    <reaction evidence="1 10 11">
        <text>D-ribulose 5-phosphate = D-xylulose 5-phosphate</text>
        <dbReference type="Rhea" id="RHEA:13677"/>
        <dbReference type="ChEBI" id="CHEBI:57737"/>
        <dbReference type="ChEBI" id="CHEBI:58121"/>
        <dbReference type="EC" id="5.1.3.1"/>
    </reaction>
</comment>
<evidence type="ECO:0000256" key="2">
    <source>
        <dbReference type="ARBA" id="ARBA00001936"/>
    </source>
</evidence>
<dbReference type="InterPro" id="IPR011060">
    <property type="entry name" value="RibuloseP-bd_barrel"/>
</dbReference>
<dbReference type="GO" id="GO:0046872">
    <property type="term" value="F:metal ion binding"/>
    <property type="evidence" value="ECO:0007669"/>
    <property type="project" value="UniProtKB-UniRule"/>
</dbReference>
<keyword evidence="13" id="KW-0170">Cobalt</keyword>
<feature type="binding site" evidence="10 14">
    <location>
        <begin position="196"/>
        <end position="197"/>
    </location>
    <ligand>
        <name>substrate</name>
    </ligand>
</feature>
<feature type="binding site" evidence="10 14">
    <location>
        <position position="65"/>
    </location>
    <ligand>
        <name>substrate</name>
    </ligand>
</feature>
<evidence type="ECO:0000256" key="5">
    <source>
        <dbReference type="ARBA" id="ARBA00001954"/>
    </source>
</evidence>
<accession>A0A1M6G3H2</accession>
<dbReference type="Proteomes" id="UP000184442">
    <property type="component" value="Unassembled WGS sequence"/>
</dbReference>
<dbReference type="Pfam" id="PF00834">
    <property type="entry name" value="Ribul_P_3_epim"/>
    <property type="match status" value="1"/>
</dbReference>
<evidence type="ECO:0000256" key="4">
    <source>
        <dbReference type="ARBA" id="ARBA00001947"/>
    </source>
</evidence>
<dbReference type="NCBIfam" id="TIGR01163">
    <property type="entry name" value="rpe"/>
    <property type="match status" value="1"/>
</dbReference>
<feature type="binding site" evidence="10">
    <location>
        <begin position="174"/>
        <end position="176"/>
    </location>
    <ligand>
        <name>substrate</name>
    </ligand>
</feature>
<evidence type="ECO:0000256" key="1">
    <source>
        <dbReference type="ARBA" id="ARBA00001782"/>
    </source>
</evidence>
<reference evidence="15 16" key="1">
    <citation type="submission" date="2016-11" db="EMBL/GenBank/DDBJ databases">
        <authorList>
            <person name="Jaros S."/>
            <person name="Januszkiewicz K."/>
            <person name="Wedrychowicz H."/>
        </authorList>
    </citation>
    <scope>NUCLEOTIDE SEQUENCE [LARGE SCALE GENOMIC DNA]</scope>
    <source>
        <strain evidence="15 16">DSM 19022</strain>
    </source>
</reference>
<dbReference type="InterPro" id="IPR013785">
    <property type="entry name" value="Aldolase_TIM"/>
</dbReference>
<dbReference type="PROSITE" id="PS01085">
    <property type="entry name" value="RIBUL_P_3_EPIMER_1"/>
    <property type="match status" value="1"/>
</dbReference>
<dbReference type="RefSeq" id="WP_073026252.1">
    <property type="nucleotide sequence ID" value="NZ_FQZS01000014.1"/>
</dbReference>
<dbReference type="OrthoDB" id="1645589at2"/>
<dbReference type="FunFam" id="3.20.20.70:FF:000004">
    <property type="entry name" value="Ribulose-phosphate 3-epimerase"/>
    <property type="match status" value="1"/>
</dbReference>
<evidence type="ECO:0000256" key="14">
    <source>
        <dbReference type="PIRSR" id="PIRSR001461-3"/>
    </source>
</evidence>
<evidence type="ECO:0000256" key="6">
    <source>
        <dbReference type="ARBA" id="ARBA00009541"/>
    </source>
</evidence>
<feature type="binding site" evidence="10 13">
    <location>
        <position position="34"/>
    </location>
    <ligand>
        <name>a divalent metal cation</name>
        <dbReference type="ChEBI" id="CHEBI:60240"/>
    </ligand>
</feature>
<comment type="cofactor">
    <cofactor evidence="2">
        <name>Mn(2+)</name>
        <dbReference type="ChEBI" id="CHEBI:29035"/>
    </cofactor>
</comment>
<keyword evidence="8 10" id="KW-0479">Metal-binding</keyword>
<evidence type="ECO:0000256" key="13">
    <source>
        <dbReference type="PIRSR" id="PIRSR001461-2"/>
    </source>
</evidence>
<dbReference type="PROSITE" id="PS01086">
    <property type="entry name" value="RIBUL_P_3_EPIMER_2"/>
    <property type="match status" value="1"/>
</dbReference>
<feature type="binding site" evidence="10 14">
    <location>
        <position position="7"/>
    </location>
    <ligand>
        <name>substrate</name>
    </ligand>
</feature>
<feature type="binding site" evidence="10 14">
    <location>
        <begin position="141"/>
        <end position="144"/>
    </location>
    <ligand>
        <name>substrate</name>
    </ligand>
</feature>
<organism evidence="15 16">
    <name type="scientific">Lutispora thermophila DSM 19022</name>
    <dbReference type="NCBI Taxonomy" id="1122184"/>
    <lineage>
        <taxon>Bacteria</taxon>
        <taxon>Bacillati</taxon>
        <taxon>Bacillota</taxon>
        <taxon>Clostridia</taxon>
        <taxon>Lutisporales</taxon>
        <taxon>Lutisporaceae</taxon>
        <taxon>Lutispora</taxon>
    </lineage>
</organism>
<evidence type="ECO:0000256" key="3">
    <source>
        <dbReference type="ARBA" id="ARBA00001941"/>
    </source>
</evidence>
<dbReference type="GO" id="GO:0004750">
    <property type="term" value="F:D-ribulose-phosphate 3-epimerase activity"/>
    <property type="evidence" value="ECO:0007669"/>
    <property type="project" value="UniProtKB-UniRule"/>
</dbReference>
<dbReference type="CDD" id="cd00429">
    <property type="entry name" value="RPE"/>
    <property type="match status" value="1"/>
</dbReference>
<evidence type="ECO:0000256" key="7">
    <source>
        <dbReference type="ARBA" id="ARBA00013188"/>
    </source>
</evidence>
<dbReference type="AlphaFoldDB" id="A0A1M6G3H2"/>
<comment type="cofactor">
    <cofactor evidence="4">
        <name>Zn(2+)</name>
        <dbReference type="ChEBI" id="CHEBI:29105"/>
    </cofactor>
</comment>
<evidence type="ECO:0000256" key="11">
    <source>
        <dbReference type="PIRNR" id="PIRNR001461"/>
    </source>
</evidence>
<comment type="cofactor">
    <cofactor evidence="10 13">
        <name>a divalent metal cation</name>
        <dbReference type="ChEBI" id="CHEBI:60240"/>
    </cofactor>
    <text evidence="10 13">Binds 1 divalent metal cation per subunit.</text>
</comment>
<sequence>MIKIAPSILSANFANLVSDIKAVEDAGADMLHIDVMDGHFVPNITIGAPVVKSLRKVSGLIFDVHLMIEKPESYIKDFADAGADIISVHAEASRHLHRLLQMIKSEGIKASLALNPATPINVIEHLLDDIDMILIMSVNPGFGGQEFIPAIYEKISLLKEYLLKKNKSIPIQVDGGIGLSNIKKVCDCGAEVIVSGSAIFRSENVKETIRLMKKADEDK</sequence>
<dbReference type="PANTHER" id="PTHR11749">
    <property type="entry name" value="RIBULOSE-5-PHOSPHATE-3-EPIMERASE"/>
    <property type="match status" value="1"/>
</dbReference>
<keyword evidence="9 10" id="KW-0413">Isomerase</keyword>
<keyword evidence="16" id="KW-1185">Reference proteome</keyword>
<evidence type="ECO:0000256" key="10">
    <source>
        <dbReference type="HAMAP-Rule" id="MF_02227"/>
    </source>
</evidence>
<keyword evidence="10 11" id="KW-0119">Carbohydrate metabolism</keyword>
<dbReference type="EMBL" id="FQZS01000014">
    <property type="protein sequence ID" value="SHJ04511.1"/>
    <property type="molecule type" value="Genomic_DNA"/>
</dbReference>
<dbReference type="PIRSF" id="PIRSF001461">
    <property type="entry name" value="RPE"/>
    <property type="match status" value="1"/>
</dbReference>
<protein>
    <recommendedName>
        <fullName evidence="7 10">Ribulose-phosphate 3-epimerase</fullName>
        <ecNumber evidence="7 10">5.1.3.1</ecNumber>
    </recommendedName>
</protein>
<evidence type="ECO:0000256" key="8">
    <source>
        <dbReference type="ARBA" id="ARBA00022723"/>
    </source>
</evidence>
<dbReference type="InterPro" id="IPR026019">
    <property type="entry name" value="Ribul_P_3_epim"/>
</dbReference>
<dbReference type="GO" id="GO:0019323">
    <property type="term" value="P:pentose catabolic process"/>
    <property type="evidence" value="ECO:0007669"/>
    <property type="project" value="UniProtKB-UniRule"/>
</dbReference>
<dbReference type="Gene3D" id="3.20.20.70">
    <property type="entry name" value="Aldolase class I"/>
    <property type="match status" value="1"/>
</dbReference>
<keyword evidence="13" id="KW-0464">Manganese</keyword>
<dbReference type="GO" id="GO:0005737">
    <property type="term" value="C:cytoplasm"/>
    <property type="evidence" value="ECO:0007669"/>
    <property type="project" value="UniProtKB-ARBA"/>
</dbReference>
<dbReference type="STRING" id="1122184.SAMN02745176_02205"/>
<dbReference type="SUPFAM" id="SSF51366">
    <property type="entry name" value="Ribulose-phoshate binding barrel"/>
    <property type="match status" value="1"/>
</dbReference>
<dbReference type="InterPro" id="IPR000056">
    <property type="entry name" value="Ribul_P_3_epim-like"/>
</dbReference>
<feature type="active site" description="Proton acceptor" evidence="10 12">
    <location>
        <position position="34"/>
    </location>
</feature>
<comment type="function">
    <text evidence="10">Catalyzes the reversible epimerization of D-ribulose 5-phosphate to D-xylulose 5-phosphate.</text>
</comment>
<feature type="binding site" evidence="10 13">
    <location>
        <position position="32"/>
    </location>
    <ligand>
        <name>a divalent metal cation</name>
        <dbReference type="ChEBI" id="CHEBI:60240"/>
    </ligand>
</feature>
<feature type="binding site" evidence="10 13">
    <location>
        <position position="65"/>
    </location>
    <ligand>
        <name>a divalent metal cation</name>
        <dbReference type="ChEBI" id="CHEBI:60240"/>
    </ligand>
</feature>
<feature type="binding site" evidence="10 13">
    <location>
        <position position="174"/>
    </location>
    <ligand>
        <name>a divalent metal cation</name>
        <dbReference type="ChEBI" id="CHEBI:60240"/>
    </ligand>
</feature>
<dbReference type="EC" id="5.1.3.1" evidence="7 10"/>
<comment type="cofactor">
    <cofactor evidence="5">
        <name>Fe(2+)</name>
        <dbReference type="ChEBI" id="CHEBI:29033"/>
    </cofactor>
</comment>
<comment type="cofactor">
    <cofactor evidence="3">
        <name>Co(2+)</name>
        <dbReference type="ChEBI" id="CHEBI:48828"/>
    </cofactor>
</comment>
<comment type="pathway">
    <text evidence="10">Carbohydrate degradation.</text>
</comment>
<name>A0A1M6G3H2_9FIRM</name>
<evidence type="ECO:0000256" key="12">
    <source>
        <dbReference type="PIRSR" id="PIRSR001461-1"/>
    </source>
</evidence>
<dbReference type="HAMAP" id="MF_02227">
    <property type="entry name" value="RPE"/>
    <property type="match status" value="1"/>
</dbReference>
<feature type="active site" description="Proton donor" evidence="10 12">
    <location>
        <position position="174"/>
    </location>
</feature>
<proteinExistence type="inferred from homology"/>
<feature type="binding site" evidence="14">
    <location>
        <position position="176"/>
    </location>
    <ligand>
        <name>substrate</name>
    </ligand>
</feature>
<keyword evidence="13" id="KW-0862">Zinc</keyword>
<dbReference type="GO" id="GO:0006098">
    <property type="term" value="P:pentose-phosphate shunt"/>
    <property type="evidence" value="ECO:0007669"/>
    <property type="project" value="UniProtKB-UniRule"/>
</dbReference>
<dbReference type="NCBIfam" id="NF004076">
    <property type="entry name" value="PRK05581.1-4"/>
    <property type="match status" value="1"/>
</dbReference>